<dbReference type="Gene3D" id="2.60.40.10">
    <property type="entry name" value="Immunoglobulins"/>
    <property type="match status" value="2"/>
</dbReference>
<dbReference type="Pfam" id="PF07686">
    <property type="entry name" value="V-set"/>
    <property type="match status" value="1"/>
</dbReference>
<organism evidence="3 4">
    <name type="scientific">Drosophila guanche</name>
    <name type="common">Fruit fly</name>
    <dbReference type="NCBI Taxonomy" id="7266"/>
    <lineage>
        <taxon>Eukaryota</taxon>
        <taxon>Metazoa</taxon>
        <taxon>Ecdysozoa</taxon>
        <taxon>Arthropoda</taxon>
        <taxon>Hexapoda</taxon>
        <taxon>Insecta</taxon>
        <taxon>Pterygota</taxon>
        <taxon>Neoptera</taxon>
        <taxon>Endopterygota</taxon>
        <taxon>Diptera</taxon>
        <taxon>Brachycera</taxon>
        <taxon>Muscomorpha</taxon>
        <taxon>Ephydroidea</taxon>
        <taxon>Drosophilidae</taxon>
        <taxon>Drosophila</taxon>
        <taxon>Sophophora</taxon>
    </lineage>
</organism>
<dbReference type="SMART" id="SM00408">
    <property type="entry name" value="IGc2"/>
    <property type="match status" value="2"/>
</dbReference>
<dbReference type="InterPro" id="IPR003598">
    <property type="entry name" value="Ig_sub2"/>
</dbReference>
<evidence type="ECO:0000256" key="1">
    <source>
        <dbReference type="SAM" id="MobiDB-lite"/>
    </source>
</evidence>
<dbReference type="GO" id="GO:0032589">
    <property type="term" value="C:neuron projection membrane"/>
    <property type="evidence" value="ECO:0007669"/>
    <property type="project" value="TreeGrafter"/>
</dbReference>
<dbReference type="SMART" id="SM00409">
    <property type="entry name" value="IG"/>
    <property type="match status" value="2"/>
</dbReference>
<dbReference type="PROSITE" id="PS50835">
    <property type="entry name" value="IG_LIKE"/>
    <property type="match status" value="2"/>
</dbReference>
<dbReference type="FunFam" id="2.60.40.10:FF:000129">
    <property type="entry name" value="CLUMA_CG018772, isoform A"/>
    <property type="match status" value="1"/>
</dbReference>
<sequence>MPAAIVIVKQRAKQQHQEGQQQQQGRGQQKEQHQEHQQQERKQICNINLCEFLRRSGADNDVDVDVQAERNPGQAAGVDVAASTVIPAAQTTERAAAKKVGVERKRERAAINGSAAERRPIEAVEWAGAGEAGAGARAPGTKRRATARTTRTVIIIMALVVSIMQQQLQQQGHQEQQEQQQQQQQQQEEQPLLWPFYNGLLFAAAAAAAPYNSSSSNDFSLEAGSVAGPPTLSTFLSAPTSLGGGSSSSAVEAPPQTDATNHTFKSLAFLAGDGDELRSGPVSFGSDLFALGTETEMDRDRDRDTDTDLYSDLAQSLPIFDFGMPRNITGRTGHTEAIIKCRVDSLHDKSVSWIRKRDLHILTVGTATYTSDKRFQVTESKDAREWTLHVKSPQARDSGIYECQVNTEPKMSMAFQLNIIEISPDAKAVISGPPDLHFKAGSAIILNCVVQQPSVKDIGPIYWYRGEHMITPFDADDGEAAGPTSTKEEQQRGHPLEVEASPNDVLSEVDLQREFATRIAMESQLGDTLKSRLRIANAQTTDTGNYTCQPTTASSASVLVHVINDENPAAMQKSEALALPGLGLRLELCWMFLLVLALSR</sequence>
<feature type="region of interest" description="Disordered" evidence="1">
    <location>
        <begin position="473"/>
        <end position="496"/>
    </location>
</feature>
<feature type="compositionally biased region" description="Low complexity" evidence="1">
    <location>
        <begin position="17"/>
        <end position="27"/>
    </location>
</feature>
<dbReference type="InterPro" id="IPR013783">
    <property type="entry name" value="Ig-like_fold"/>
</dbReference>
<feature type="region of interest" description="Disordered" evidence="1">
    <location>
        <begin position="237"/>
        <end position="257"/>
    </location>
</feature>
<dbReference type="AlphaFoldDB" id="A0A3B0JF53"/>
<dbReference type="GO" id="GO:0050808">
    <property type="term" value="P:synapse organization"/>
    <property type="evidence" value="ECO:0007669"/>
    <property type="project" value="TreeGrafter"/>
</dbReference>
<feature type="domain" description="Ig-like" evidence="2">
    <location>
        <begin position="318"/>
        <end position="414"/>
    </location>
</feature>
<gene>
    <name evidence="3" type="ORF">DGUA_6G012135</name>
</gene>
<dbReference type="Proteomes" id="UP000268350">
    <property type="component" value="Unassembled WGS sequence"/>
</dbReference>
<evidence type="ECO:0000313" key="4">
    <source>
        <dbReference type="Proteomes" id="UP000268350"/>
    </source>
</evidence>
<evidence type="ECO:0000313" key="3">
    <source>
        <dbReference type="EMBL" id="SPP79303.1"/>
    </source>
</evidence>
<dbReference type="EMBL" id="OUUW01000004">
    <property type="protein sequence ID" value="SPP79303.1"/>
    <property type="molecule type" value="Genomic_DNA"/>
</dbReference>
<dbReference type="InterPro" id="IPR036179">
    <property type="entry name" value="Ig-like_dom_sf"/>
</dbReference>
<feature type="region of interest" description="Disordered" evidence="1">
    <location>
        <begin position="1"/>
        <end position="39"/>
    </location>
</feature>
<name>A0A3B0JF53_DROGU</name>
<proteinExistence type="predicted"/>
<accession>A0A3B0JF53</accession>
<dbReference type="SMART" id="SM00406">
    <property type="entry name" value="IGv"/>
    <property type="match status" value="2"/>
</dbReference>
<dbReference type="PANTHER" id="PTHR23279:SF4">
    <property type="entry name" value="DEFECTIVE PROBOSCIS EXTENSION RESPONSE 2, ISOFORM F-RELATED"/>
    <property type="match status" value="1"/>
</dbReference>
<dbReference type="PANTHER" id="PTHR23279">
    <property type="entry name" value="DEFECTIVE PROBOSCIS EXTENSION RESPONSE DPR -RELATED"/>
    <property type="match status" value="1"/>
</dbReference>
<dbReference type="InterPro" id="IPR037448">
    <property type="entry name" value="Zig-8"/>
</dbReference>
<feature type="domain" description="Ig-like" evidence="2">
    <location>
        <begin position="424"/>
        <end position="559"/>
    </location>
</feature>
<keyword evidence="4" id="KW-1185">Reference proteome</keyword>
<feature type="compositionally biased region" description="Basic and acidic residues" evidence="1">
    <location>
        <begin position="486"/>
        <end position="496"/>
    </location>
</feature>
<evidence type="ECO:0000259" key="2">
    <source>
        <dbReference type="PROSITE" id="PS50835"/>
    </source>
</evidence>
<dbReference type="InterPro" id="IPR003599">
    <property type="entry name" value="Ig_sub"/>
</dbReference>
<feature type="compositionally biased region" description="Basic and acidic residues" evidence="1">
    <location>
        <begin position="28"/>
        <end position="39"/>
    </location>
</feature>
<dbReference type="InterPro" id="IPR013106">
    <property type="entry name" value="Ig_V-set"/>
</dbReference>
<dbReference type="OrthoDB" id="190835at2759"/>
<dbReference type="SUPFAM" id="SSF48726">
    <property type="entry name" value="Immunoglobulin"/>
    <property type="match status" value="2"/>
</dbReference>
<protein>
    <recommendedName>
        <fullName evidence="2">Ig-like domain-containing protein</fullName>
    </recommendedName>
</protein>
<dbReference type="InterPro" id="IPR007110">
    <property type="entry name" value="Ig-like_dom"/>
</dbReference>
<dbReference type="OMA" id="NCVVQQP"/>
<dbReference type="STRING" id="7266.A0A3B0JF53"/>
<reference evidence="4" key="1">
    <citation type="submission" date="2018-01" db="EMBL/GenBank/DDBJ databases">
        <authorList>
            <person name="Alioto T."/>
            <person name="Alioto T."/>
        </authorList>
    </citation>
    <scope>NUCLEOTIDE SEQUENCE [LARGE SCALE GENOMIC DNA]</scope>
</reference>